<protein>
    <submittedName>
        <fullName evidence="1">Uncharacterized protein</fullName>
    </submittedName>
</protein>
<comment type="caution">
    <text evidence="1">The sequence shown here is derived from an EMBL/GenBank/DDBJ whole genome shotgun (WGS) entry which is preliminary data.</text>
</comment>
<reference evidence="1" key="1">
    <citation type="journal article" date="2020" name="Nat. Commun.">
        <title>Large-scale genome sequencing of mycorrhizal fungi provides insights into the early evolution of symbiotic traits.</title>
        <authorList>
            <person name="Miyauchi S."/>
            <person name="Kiss E."/>
            <person name="Kuo A."/>
            <person name="Drula E."/>
            <person name="Kohler A."/>
            <person name="Sanchez-Garcia M."/>
            <person name="Morin E."/>
            <person name="Andreopoulos B."/>
            <person name="Barry K.W."/>
            <person name="Bonito G."/>
            <person name="Buee M."/>
            <person name="Carver A."/>
            <person name="Chen C."/>
            <person name="Cichocki N."/>
            <person name="Clum A."/>
            <person name="Culley D."/>
            <person name="Crous P.W."/>
            <person name="Fauchery L."/>
            <person name="Girlanda M."/>
            <person name="Hayes R.D."/>
            <person name="Keri Z."/>
            <person name="LaButti K."/>
            <person name="Lipzen A."/>
            <person name="Lombard V."/>
            <person name="Magnuson J."/>
            <person name="Maillard F."/>
            <person name="Murat C."/>
            <person name="Nolan M."/>
            <person name="Ohm R.A."/>
            <person name="Pangilinan J."/>
            <person name="Pereira M.F."/>
            <person name="Perotto S."/>
            <person name="Peter M."/>
            <person name="Pfister S."/>
            <person name="Riley R."/>
            <person name="Sitrit Y."/>
            <person name="Stielow J.B."/>
            <person name="Szollosi G."/>
            <person name="Zifcakova L."/>
            <person name="Stursova M."/>
            <person name="Spatafora J.W."/>
            <person name="Tedersoo L."/>
            <person name="Vaario L.M."/>
            <person name="Yamada A."/>
            <person name="Yan M."/>
            <person name="Wang P."/>
            <person name="Xu J."/>
            <person name="Bruns T."/>
            <person name="Baldrian P."/>
            <person name="Vilgalys R."/>
            <person name="Dunand C."/>
            <person name="Henrissat B."/>
            <person name="Grigoriev I.V."/>
            <person name="Hibbett D."/>
            <person name="Nagy L.G."/>
            <person name="Martin F.M."/>
        </authorList>
    </citation>
    <scope>NUCLEOTIDE SEQUENCE</scope>
    <source>
        <strain evidence="1">UP504</strain>
    </source>
</reference>
<dbReference type="EMBL" id="MU128966">
    <property type="protein sequence ID" value="KAF9513953.1"/>
    <property type="molecule type" value="Genomic_DNA"/>
</dbReference>
<accession>A0A9P6DWS9</accession>
<dbReference type="OrthoDB" id="10679300at2759"/>
<evidence type="ECO:0000313" key="1">
    <source>
        <dbReference type="EMBL" id="KAF9513953.1"/>
    </source>
</evidence>
<proteinExistence type="predicted"/>
<name>A0A9P6DWS9_9AGAM</name>
<dbReference type="AlphaFoldDB" id="A0A9P6DWS9"/>
<sequence>MSYEKRIDLILDSYAGLEHPRPSFIRIKDTIDDHKAGRHPSDFEAEIQKKAQDPRLSHAIGPETPQELREQIALHEMHEMLTQSCNGTFHLDDHTHFRSPHMKILLNTCIMQFKHVLDSVLAPDEAEMEIEWNHEYKRKNQRHESIIDMFSNNLVFGRYFLGHLLLEYYGTELSSDLDRRSRALKEAPIAFDAYITAVCGANSRTRVEALKNHLLDKLRSDPRYEEIFQVYTLRRHLVDEAKKTGVRARSSVSIMFVSPESPKTLPHNKTPNKIHEYEGKYVILSPEMPLDLPTDVASSNIHLPDATRVTPIPIPEHERPQNGGYLYKSQMVLVFQLDDNLPPPLLELYHETGGQPRRFLSAEEQQRYISWDQLAELPSFVFASFFFGPGAHNRTSMKKYAEAVQETVKVRSAFKRSEIRKNLDLRSGYSVGQRGDQQGHLGNFNNFKTKDRAVQQSIKAYDEMTLDVLDALLFSVIPEFMNDQMHMQAYGSGVPPCGFRGYGTSGAVGKDYLAPQHYEYLSDPLWTLGMGFTKGNADSDSYNIIMGALDGGKGVVGMNYPYSAHIWRGKDILHSGTIGMNTFSHNRPTVGIAMYQKNSLMHQAQHDILIFPQSFKFPLDRDLRYNPGVLKWIL</sequence>
<organism evidence="1 2">
    <name type="scientific">Hydnum rufescens UP504</name>
    <dbReference type="NCBI Taxonomy" id="1448309"/>
    <lineage>
        <taxon>Eukaryota</taxon>
        <taxon>Fungi</taxon>
        <taxon>Dikarya</taxon>
        <taxon>Basidiomycota</taxon>
        <taxon>Agaricomycotina</taxon>
        <taxon>Agaricomycetes</taxon>
        <taxon>Cantharellales</taxon>
        <taxon>Hydnaceae</taxon>
        <taxon>Hydnum</taxon>
    </lineage>
</organism>
<evidence type="ECO:0000313" key="2">
    <source>
        <dbReference type="Proteomes" id="UP000886523"/>
    </source>
</evidence>
<keyword evidence="2" id="KW-1185">Reference proteome</keyword>
<gene>
    <name evidence="1" type="ORF">BS47DRAFT_1362045</name>
</gene>
<dbReference type="Proteomes" id="UP000886523">
    <property type="component" value="Unassembled WGS sequence"/>
</dbReference>